<protein>
    <submittedName>
        <fullName evidence="1">Uncharacterized protein</fullName>
    </submittedName>
</protein>
<sequence>MFYPITWYIMNQNIVSSEKSYIQTQKKEEQLASLLLLSSFPKLNQDYMGKDTESNN</sequence>
<organism evidence="1 2">
    <name type="scientific">Bacteroides cellulosilyticus DSM 14838</name>
    <dbReference type="NCBI Taxonomy" id="537012"/>
    <lineage>
        <taxon>Bacteria</taxon>
        <taxon>Pseudomonadati</taxon>
        <taxon>Bacteroidota</taxon>
        <taxon>Bacteroidia</taxon>
        <taxon>Bacteroidales</taxon>
        <taxon>Bacteroidaceae</taxon>
        <taxon>Bacteroides</taxon>
    </lineage>
</organism>
<gene>
    <name evidence="1" type="ORF">BACCELL_03357</name>
</gene>
<name>E2NGD2_9BACE</name>
<reference evidence="1 2" key="1">
    <citation type="submission" date="2008-12" db="EMBL/GenBank/DDBJ databases">
        <authorList>
            <person name="Fulton L."/>
            <person name="Clifton S."/>
            <person name="Fulton B."/>
            <person name="Xu J."/>
            <person name="Minx P."/>
            <person name="Pepin K.H."/>
            <person name="Johnson M."/>
            <person name="Bhonagiri V."/>
            <person name="Nash W.E."/>
            <person name="Mardis E.R."/>
            <person name="Wilson R.K."/>
        </authorList>
    </citation>
    <scope>NUCLEOTIDE SEQUENCE [LARGE SCALE GENOMIC DNA]</scope>
    <source>
        <strain evidence="1 2">DSM 14838</strain>
    </source>
</reference>
<dbReference type="EMBL" id="ACCH01000235">
    <property type="protein sequence ID" value="EEF89036.1"/>
    <property type="molecule type" value="Genomic_DNA"/>
</dbReference>
<evidence type="ECO:0000313" key="2">
    <source>
        <dbReference type="Proteomes" id="UP000003711"/>
    </source>
</evidence>
<dbReference type="AlphaFoldDB" id="E2NGD2"/>
<comment type="caution">
    <text evidence="1">The sequence shown here is derived from an EMBL/GenBank/DDBJ whole genome shotgun (WGS) entry which is preliminary data.</text>
</comment>
<proteinExistence type="predicted"/>
<dbReference type="Proteomes" id="UP000003711">
    <property type="component" value="Unassembled WGS sequence"/>
</dbReference>
<evidence type="ECO:0000313" key="1">
    <source>
        <dbReference type="EMBL" id="EEF89036.1"/>
    </source>
</evidence>
<dbReference type="HOGENOM" id="CLU_3004308_0_0_10"/>
<accession>E2NGD2</accession>
<reference evidence="1 2" key="2">
    <citation type="submission" date="2009-01" db="EMBL/GenBank/DDBJ databases">
        <title>Draft genome sequence of Bacteroides cellulosilyticus (DSM 14838).</title>
        <authorList>
            <person name="Sudarsanam P."/>
            <person name="Ley R."/>
            <person name="Guruge J."/>
            <person name="Turnbaugh P.J."/>
            <person name="Mahowald M."/>
            <person name="Liep D."/>
            <person name="Gordon J."/>
        </authorList>
    </citation>
    <scope>NUCLEOTIDE SEQUENCE [LARGE SCALE GENOMIC DNA]</scope>
    <source>
        <strain evidence="1 2">DSM 14838</strain>
    </source>
</reference>